<name>A0A3M7MG14_9PLEO</name>
<dbReference type="EMBL" id="KE747840">
    <property type="protein sequence ID" value="RMZ73445.1"/>
    <property type="molecule type" value="Genomic_DNA"/>
</dbReference>
<accession>A0A3M7MG14</accession>
<dbReference type="OrthoDB" id="3497702at2759"/>
<dbReference type="Proteomes" id="UP000265663">
    <property type="component" value="Unassembled WGS sequence"/>
</dbReference>
<keyword evidence="1" id="KW-0732">Signal</keyword>
<feature type="signal peptide" evidence="1">
    <location>
        <begin position="1"/>
        <end position="19"/>
    </location>
</feature>
<keyword evidence="3" id="KW-1185">Reference proteome</keyword>
<proteinExistence type="predicted"/>
<reference evidence="2 3" key="1">
    <citation type="journal article" date="2014" name="PLoS ONE">
        <title>De novo Genome Assembly of the Fungal Plant Pathogen Pyrenophora semeniperda.</title>
        <authorList>
            <person name="Soliai M.M."/>
            <person name="Meyer S.E."/>
            <person name="Udall J.A."/>
            <person name="Elzinga D.E."/>
            <person name="Hermansen R.A."/>
            <person name="Bodily P.M."/>
            <person name="Hart A.A."/>
            <person name="Coleman C.E."/>
        </authorList>
    </citation>
    <scope>NUCLEOTIDE SEQUENCE [LARGE SCALE GENOMIC DNA]</scope>
    <source>
        <strain evidence="2 3">CCB06</strain>
        <tissue evidence="2">Mycelium</tissue>
    </source>
</reference>
<feature type="chain" id="PRO_5018249615" evidence="1">
    <location>
        <begin position="20"/>
        <end position="137"/>
    </location>
</feature>
<evidence type="ECO:0000313" key="2">
    <source>
        <dbReference type="EMBL" id="RMZ73445.1"/>
    </source>
</evidence>
<protein>
    <submittedName>
        <fullName evidence="2">Uncharacterized protein</fullName>
    </submittedName>
</protein>
<evidence type="ECO:0000256" key="1">
    <source>
        <dbReference type="SAM" id="SignalP"/>
    </source>
</evidence>
<organism evidence="2 3">
    <name type="scientific">Pyrenophora seminiperda CCB06</name>
    <dbReference type="NCBI Taxonomy" id="1302712"/>
    <lineage>
        <taxon>Eukaryota</taxon>
        <taxon>Fungi</taxon>
        <taxon>Dikarya</taxon>
        <taxon>Ascomycota</taxon>
        <taxon>Pezizomycotina</taxon>
        <taxon>Dothideomycetes</taxon>
        <taxon>Pleosporomycetidae</taxon>
        <taxon>Pleosporales</taxon>
        <taxon>Pleosporineae</taxon>
        <taxon>Pleosporaceae</taxon>
        <taxon>Pyrenophora</taxon>
    </lineage>
</organism>
<evidence type="ECO:0000313" key="3">
    <source>
        <dbReference type="Proteomes" id="UP000265663"/>
    </source>
</evidence>
<dbReference type="AlphaFoldDB" id="A0A3M7MG14"/>
<gene>
    <name evidence="2" type="ORF">GMOD_00007954</name>
</gene>
<sequence>MKASTILATITTLAATTLAAPSAATTLRRSTDSAPVVFKVQLTNDVSGKNANADIIPNSGIQTFGQLFGATFGNPVLATSLQAVTPGAGGNNVRCVVRNPAVYGDIYLNAWNTFVDLDGTPKAVPVDVTQFTIACTL</sequence>